<feature type="transmembrane region" description="Helical" evidence="1">
    <location>
        <begin position="41"/>
        <end position="60"/>
    </location>
</feature>
<comment type="caution">
    <text evidence="2">The sequence shown here is derived from an EMBL/GenBank/DDBJ whole genome shotgun (WGS) entry which is preliminary data.</text>
</comment>
<reference evidence="2 3" key="1">
    <citation type="submission" date="2023-03" db="EMBL/GenBank/DDBJ databases">
        <title>Draft genome sequence of type strain Streptomyces ferralitis JCM 14344.</title>
        <authorList>
            <person name="Klaysubun C."/>
            <person name="Duangmal K."/>
        </authorList>
    </citation>
    <scope>NUCLEOTIDE SEQUENCE [LARGE SCALE GENOMIC DNA]</scope>
    <source>
        <strain evidence="2 3">JCM 14344</strain>
    </source>
</reference>
<keyword evidence="3" id="KW-1185">Reference proteome</keyword>
<proteinExistence type="predicted"/>
<keyword evidence="1" id="KW-0812">Transmembrane</keyword>
<evidence type="ECO:0000256" key="1">
    <source>
        <dbReference type="SAM" id="Phobius"/>
    </source>
</evidence>
<dbReference type="Proteomes" id="UP001220022">
    <property type="component" value="Unassembled WGS sequence"/>
</dbReference>
<organism evidence="2 3">
    <name type="scientific">Streptantibioticus ferralitis</name>
    <dbReference type="NCBI Taxonomy" id="236510"/>
    <lineage>
        <taxon>Bacteria</taxon>
        <taxon>Bacillati</taxon>
        <taxon>Actinomycetota</taxon>
        <taxon>Actinomycetes</taxon>
        <taxon>Kitasatosporales</taxon>
        <taxon>Streptomycetaceae</taxon>
        <taxon>Streptantibioticus</taxon>
    </lineage>
</organism>
<name>A0ABT5Z4G2_9ACTN</name>
<sequence length="74" mass="7720">MARNRERRFEPATLVAGLVCLGIATGFGLDAAGAWHPRPVLALPALGIGLLLTGLTRAVTRSVRRRSAGSGAVR</sequence>
<feature type="transmembrane region" description="Helical" evidence="1">
    <location>
        <begin position="12"/>
        <end position="35"/>
    </location>
</feature>
<evidence type="ECO:0000313" key="2">
    <source>
        <dbReference type="EMBL" id="MDF2257940.1"/>
    </source>
</evidence>
<protein>
    <submittedName>
        <fullName evidence="2">Uncharacterized protein</fullName>
    </submittedName>
</protein>
<dbReference type="EMBL" id="JARHTQ010000012">
    <property type="protein sequence ID" value="MDF2257940.1"/>
    <property type="molecule type" value="Genomic_DNA"/>
</dbReference>
<keyword evidence="1" id="KW-1133">Transmembrane helix</keyword>
<gene>
    <name evidence="2" type="ORF">P2L57_20125</name>
</gene>
<dbReference type="RefSeq" id="WP_275816439.1">
    <property type="nucleotide sequence ID" value="NZ_BAAANM010000002.1"/>
</dbReference>
<evidence type="ECO:0000313" key="3">
    <source>
        <dbReference type="Proteomes" id="UP001220022"/>
    </source>
</evidence>
<keyword evidence="1" id="KW-0472">Membrane</keyword>
<accession>A0ABT5Z4G2</accession>